<dbReference type="AlphaFoldDB" id="A0A9P6HNA0"/>
<comment type="caution">
    <text evidence="2">The sequence shown here is derived from an EMBL/GenBank/DDBJ whole genome shotgun (WGS) entry which is preliminary data.</text>
</comment>
<dbReference type="SUPFAM" id="SSF56112">
    <property type="entry name" value="Protein kinase-like (PK-like)"/>
    <property type="match status" value="1"/>
</dbReference>
<dbReference type="EMBL" id="WIUZ02000003">
    <property type="protein sequence ID" value="KAF9789189.1"/>
    <property type="molecule type" value="Genomic_DNA"/>
</dbReference>
<dbReference type="OrthoDB" id="4062651at2759"/>
<accession>A0A9P6HNA0</accession>
<keyword evidence="2" id="KW-0418">Kinase</keyword>
<dbReference type="InterPro" id="IPR051681">
    <property type="entry name" value="Ser/Thr_Kinases-Pseudokinases"/>
</dbReference>
<dbReference type="GO" id="GO:0005524">
    <property type="term" value="F:ATP binding"/>
    <property type="evidence" value="ECO:0007669"/>
    <property type="project" value="InterPro"/>
</dbReference>
<proteinExistence type="predicted"/>
<dbReference type="PROSITE" id="PS00108">
    <property type="entry name" value="PROTEIN_KINASE_ST"/>
    <property type="match status" value="1"/>
</dbReference>
<evidence type="ECO:0000313" key="3">
    <source>
        <dbReference type="Proteomes" id="UP000736335"/>
    </source>
</evidence>
<dbReference type="Gene3D" id="1.10.510.10">
    <property type="entry name" value="Transferase(Phosphotransferase) domain 1"/>
    <property type="match status" value="1"/>
</dbReference>
<name>A0A9P6HNA0_9AGAM</name>
<keyword evidence="2" id="KW-0808">Transferase</keyword>
<dbReference type="InterPro" id="IPR000719">
    <property type="entry name" value="Prot_kinase_dom"/>
</dbReference>
<dbReference type="GO" id="GO:0004674">
    <property type="term" value="F:protein serine/threonine kinase activity"/>
    <property type="evidence" value="ECO:0007669"/>
    <property type="project" value="TreeGrafter"/>
</dbReference>
<organism evidence="2 3">
    <name type="scientific">Thelephora terrestris</name>
    <dbReference type="NCBI Taxonomy" id="56493"/>
    <lineage>
        <taxon>Eukaryota</taxon>
        <taxon>Fungi</taxon>
        <taxon>Dikarya</taxon>
        <taxon>Basidiomycota</taxon>
        <taxon>Agaricomycotina</taxon>
        <taxon>Agaricomycetes</taxon>
        <taxon>Thelephorales</taxon>
        <taxon>Thelephoraceae</taxon>
        <taxon>Thelephora</taxon>
    </lineage>
</organism>
<reference evidence="2" key="2">
    <citation type="submission" date="2020-11" db="EMBL/GenBank/DDBJ databases">
        <authorList>
            <consortium name="DOE Joint Genome Institute"/>
            <person name="Kuo A."/>
            <person name="Miyauchi S."/>
            <person name="Kiss E."/>
            <person name="Drula E."/>
            <person name="Kohler A."/>
            <person name="Sanchez-Garcia M."/>
            <person name="Andreopoulos B."/>
            <person name="Barry K.W."/>
            <person name="Bonito G."/>
            <person name="Buee M."/>
            <person name="Carver A."/>
            <person name="Chen C."/>
            <person name="Cichocki N."/>
            <person name="Clum A."/>
            <person name="Culley D."/>
            <person name="Crous P.W."/>
            <person name="Fauchery L."/>
            <person name="Girlanda M."/>
            <person name="Hayes R."/>
            <person name="Keri Z."/>
            <person name="Labutti K."/>
            <person name="Lipzen A."/>
            <person name="Lombard V."/>
            <person name="Magnuson J."/>
            <person name="Maillard F."/>
            <person name="Morin E."/>
            <person name="Murat C."/>
            <person name="Nolan M."/>
            <person name="Ohm R."/>
            <person name="Pangilinan J."/>
            <person name="Pereira M."/>
            <person name="Perotto S."/>
            <person name="Peter M."/>
            <person name="Riley R."/>
            <person name="Sitrit Y."/>
            <person name="Stielow B."/>
            <person name="Szollosi G."/>
            <person name="Zifcakova L."/>
            <person name="Stursova M."/>
            <person name="Spatafora J.W."/>
            <person name="Tedersoo L."/>
            <person name="Vaario L.-M."/>
            <person name="Yamada A."/>
            <person name="Yan M."/>
            <person name="Wang P."/>
            <person name="Xu J."/>
            <person name="Bruns T."/>
            <person name="Baldrian P."/>
            <person name="Vilgalys R."/>
            <person name="Henrissat B."/>
            <person name="Grigoriev I.V."/>
            <person name="Hibbett D."/>
            <person name="Nagy L.G."/>
            <person name="Martin F.M."/>
        </authorList>
    </citation>
    <scope>NUCLEOTIDE SEQUENCE</scope>
    <source>
        <strain evidence="2">UH-Tt-Lm1</strain>
    </source>
</reference>
<dbReference type="Proteomes" id="UP000736335">
    <property type="component" value="Unassembled WGS sequence"/>
</dbReference>
<gene>
    <name evidence="2" type="ORF">BJ322DRAFT_1119116</name>
</gene>
<evidence type="ECO:0000313" key="2">
    <source>
        <dbReference type="EMBL" id="KAF9789189.1"/>
    </source>
</evidence>
<reference evidence="2" key="1">
    <citation type="journal article" date="2020" name="Nat. Commun.">
        <title>Large-scale genome sequencing of mycorrhizal fungi provides insights into the early evolution of symbiotic traits.</title>
        <authorList>
            <person name="Miyauchi S."/>
            <person name="Kiss E."/>
            <person name="Kuo A."/>
            <person name="Drula E."/>
            <person name="Kohler A."/>
            <person name="Sanchez-Garcia M."/>
            <person name="Morin E."/>
            <person name="Andreopoulos B."/>
            <person name="Barry K.W."/>
            <person name="Bonito G."/>
            <person name="Buee M."/>
            <person name="Carver A."/>
            <person name="Chen C."/>
            <person name="Cichocki N."/>
            <person name="Clum A."/>
            <person name="Culley D."/>
            <person name="Crous P.W."/>
            <person name="Fauchery L."/>
            <person name="Girlanda M."/>
            <person name="Hayes R.D."/>
            <person name="Keri Z."/>
            <person name="LaButti K."/>
            <person name="Lipzen A."/>
            <person name="Lombard V."/>
            <person name="Magnuson J."/>
            <person name="Maillard F."/>
            <person name="Murat C."/>
            <person name="Nolan M."/>
            <person name="Ohm R.A."/>
            <person name="Pangilinan J."/>
            <person name="Pereira M.F."/>
            <person name="Perotto S."/>
            <person name="Peter M."/>
            <person name="Pfister S."/>
            <person name="Riley R."/>
            <person name="Sitrit Y."/>
            <person name="Stielow J.B."/>
            <person name="Szollosi G."/>
            <person name="Zifcakova L."/>
            <person name="Stursova M."/>
            <person name="Spatafora J.W."/>
            <person name="Tedersoo L."/>
            <person name="Vaario L.M."/>
            <person name="Yamada A."/>
            <person name="Yan M."/>
            <person name="Wang P."/>
            <person name="Xu J."/>
            <person name="Bruns T."/>
            <person name="Baldrian P."/>
            <person name="Vilgalys R."/>
            <person name="Dunand C."/>
            <person name="Henrissat B."/>
            <person name="Grigoriev I.V."/>
            <person name="Hibbett D."/>
            <person name="Nagy L.G."/>
            <person name="Martin F.M."/>
        </authorList>
    </citation>
    <scope>NUCLEOTIDE SEQUENCE</scope>
    <source>
        <strain evidence="2">UH-Tt-Lm1</strain>
    </source>
</reference>
<keyword evidence="3" id="KW-1185">Reference proteome</keyword>
<dbReference type="PROSITE" id="PS50011">
    <property type="entry name" value="PROTEIN_KINASE_DOM"/>
    <property type="match status" value="1"/>
</dbReference>
<evidence type="ECO:0000259" key="1">
    <source>
        <dbReference type="PROSITE" id="PS50011"/>
    </source>
</evidence>
<dbReference type="InterPro" id="IPR011009">
    <property type="entry name" value="Kinase-like_dom_sf"/>
</dbReference>
<dbReference type="InterPro" id="IPR001245">
    <property type="entry name" value="Ser-Thr/Tyr_kinase_cat_dom"/>
</dbReference>
<dbReference type="Pfam" id="PF07714">
    <property type="entry name" value="PK_Tyr_Ser-Thr"/>
    <property type="match status" value="1"/>
</dbReference>
<dbReference type="SMART" id="SM00220">
    <property type="entry name" value="S_TKc"/>
    <property type="match status" value="1"/>
</dbReference>
<dbReference type="InterPro" id="IPR008271">
    <property type="entry name" value="Ser/Thr_kinase_AS"/>
</dbReference>
<dbReference type="PANTHER" id="PTHR44329">
    <property type="entry name" value="SERINE/THREONINE-PROTEIN KINASE TNNI3K-RELATED"/>
    <property type="match status" value="1"/>
</dbReference>
<sequence>MAAPRNTTYELIHHLARGNIPQTDIPQVLSTIFDAPDHKDLVAQLPEQDLRLWTDRLDQIIDSRICTEELRKQTLRALRKTCGARGILPRSHYFHGRLYKAGNRPVAGGTADVWRVEDDRKRLYAAKVFRVYNGDERKIKRYFKELTVWKRLDHPNVLPAYGAAPDIAEFCAISPWMSEGDLLQYLGKYPGANRHSIMVGVADGLSYLHFSAVVHGDMKGPNILFDNTGVPKISDFGISSITLDPQSYNASTPARGNSLRWTAPEILGALNDESRRPTRMSDVYAFAMVVIEIFTGRHPFPDDVDVNVYHMVMKGKRPSKPVDASRLGLSSAAWKLVEECWHKKRDKRPDMQSVAYRLRRA</sequence>
<protein>
    <submittedName>
        <fullName evidence="2">Kinase-like domain-containing protein</fullName>
    </submittedName>
</protein>
<feature type="domain" description="Protein kinase" evidence="1">
    <location>
        <begin position="99"/>
        <end position="361"/>
    </location>
</feature>